<dbReference type="PANTHER" id="PTHR12302">
    <property type="entry name" value="EBNA2 BINDING PROTEIN P100"/>
    <property type="match status" value="1"/>
</dbReference>
<protein>
    <submittedName>
        <fullName evidence="5">Micrococcal nuclease</fullName>
    </submittedName>
</protein>
<dbReference type="Pfam" id="PF00565">
    <property type="entry name" value="SNase"/>
    <property type="match status" value="1"/>
</dbReference>
<dbReference type="SUPFAM" id="SSF50199">
    <property type="entry name" value="Staphylococcal nuclease"/>
    <property type="match status" value="1"/>
</dbReference>
<evidence type="ECO:0000313" key="6">
    <source>
        <dbReference type="Proteomes" id="UP000248330"/>
    </source>
</evidence>
<dbReference type="GO" id="GO:0004519">
    <property type="term" value="F:endonuclease activity"/>
    <property type="evidence" value="ECO:0007669"/>
    <property type="project" value="UniProtKB-KW"/>
</dbReference>
<dbReference type="AlphaFoldDB" id="A0A318EK19"/>
<keyword evidence="6" id="KW-1185">Reference proteome</keyword>
<dbReference type="SMART" id="SM00318">
    <property type="entry name" value="SNc"/>
    <property type="match status" value="1"/>
</dbReference>
<dbReference type="InterPro" id="IPR035437">
    <property type="entry name" value="SNase_OB-fold_sf"/>
</dbReference>
<comment type="caution">
    <text evidence="5">The sequence shown here is derived from an EMBL/GenBank/DDBJ whole genome shotgun (WGS) entry which is preliminary data.</text>
</comment>
<dbReference type="EMBL" id="QICN01000001">
    <property type="protein sequence ID" value="PXV71184.1"/>
    <property type="molecule type" value="Genomic_DNA"/>
</dbReference>
<keyword evidence="2" id="KW-0255">Endonuclease</keyword>
<evidence type="ECO:0000256" key="2">
    <source>
        <dbReference type="ARBA" id="ARBA00022759"/>
    </source>
</evidence>
<proteinExistence type="predicted"/>
<dbReference type="PROSITE" id="PS50830">
    <property type="entry name" value="TNASE_3"/>
    <property type="match status" value="1"/>
</dbReference>
<sequence length="176" mass="19770">MRRARPPETALVFRARPRFAGLLLWGAVFVGGWGPAGAAESCRNAELVRVHDGDTVSLRCDTGLVKLRFADIDAPEYRQPGGRQAREALVALLDGCRLVVETRATDRYGRRIGDILVGDEKVSLRLVSQGWAWCGPRSARTCRSRQDAARDARRGLWQDAAPVPPWRWREQHPYRP</sequence>
<organism evidence="5 6">
    <name type="scientific">Sinimarinibacterium flocculans</name>
    <dbReference type="NCBI Taxonomy" id="985250"/>
    <lineage>
        <taxon>Bacteria</taxon>
        <taxon>Pseudomonadati</taxon>
        <taxon>Pseudomonadota</taxon>
        <taxon>Gammaproteobacteria</taxon>
        <taxon>Nevskiales</taxon>
        <taxon>Nevskiaceae</taxon>
        <taxon>Sinimarinibacterium</taxon>
    </lineage>
</organism>
<dbReference type="PANTHER" id="PTHR12302:SF3">
    <property type="entry name" value="SERINE_THREONINE-PROTEIN KINASE 31"/>
    <property type="match status" value="1"/>
</dbReference>
<dbReference type="Gene3D" id="2.40.50.90">
    <property type="match status" value="1"/>
</dbReference>
<evidence type="ECO:0000256" key="3">
    <source>
        <dbReference type="ARBA" id="ARBA00022801"/>
    </source>
</evidence>
<keyword evidence="3" id="KW-0378">Hydrolase</keyword>
<dbReference type="InterPro" id="IPR016071">
    <property type="entry name" value="Staphylococal_nuclease_OB-fold"/>
</dbReference>
<gene>
    <name evidence="5" type="ORF">C8D93_101227</name>
</gene>
<evidence type="ECO:0000313" key="5">
    <source>
        <dbReference type="EMBL" id="PXV71184.1"/>
    </source>
</evidence>
<evidence type="ECO:0000259" key="4">
    <source>
        <dbReference type="PROSITE" id="PS50830"/>
    </source>
</evidence>
<name>A0A318EK19_9GAMM</name>
<dbReference type="GO" id="GO:0016787">
    <property type="term" value="F:hydrolase activity"/>
    <property type="evidence" value="ECO:0007669"/>
    <property type="project" value="UniProtKB-KW"/>
</dbReference>
<keyword evidence="1" id="KW-0540">Nuclease</keyword>
<feature type="domain" description="TNase-like" evidence="4">
    <location>
        <begin position="41"/>
        <end position="159"/>
    </location>
</feature>
<evidence type="ECO:0000256" key="1">
    <source>
        <dbReference type="ARBA" id="ARBA00022722"/>
    </source>
</evidence>
<accession>A0A318EK19</accession>
<dbReference type="Proteomes" id="UP000248330">
    <property type="component" value="Unassembled WGS sequence"/>
</dbReference>
<reference evidence="5 6" key="1">
    <citation type="submission" date="2018-04" db="EMBL/GenBank/DDBJ databases">
        <title>Genomic Encyclopedia of Type Strains, Phase IV (KMG-IV): sequencing the most valuable type-strain genomes for metagenomic binning, comparative biology and taxonomic classification.</title>
        <authorList>
            <person name="Goeker M."/>
        </authorList>
    </citation>
    <scope>NUCLEOTIDE SEQUENCE [LARGE SCALE GENOMIC DNA]</scope>
    <source>
        <strain evidence="5 6">DSM 104150</strain>
    </source>
</reference>